<protein>
    <submittedName>
        <fullName evidence="2">Uncharacterized protein</fullName>
    </submittedName>
</protein>
<dbReference type="RefSeq" id="WP_199493329.1">
    <property type="nucleotide sequence ID" value="NZ_JAEMOP010000009.1"/>
</dbReference>
<reference evidence="2 4" key="1">
    <citation type="submission" date="2020-09" db="EMBL/GenBank/DDBJ databases">
        <title>Draft Genomes of Bacterial Isolates from North Pond Shallow Sediments.</title>
        <authorList>
            <person name="Kiel Reese B."/>
            <person name="Mullis M."/>
            <person name="Weisend R.E."/>
        </authorList>
    </citation>
    <scope>NUCLEOTIDE SEQUENCE</scope>
    <source>
        <strain evidence="2">KJE-2</strain>
        <strain evidence="1 4">KJE-3</strain>
    </source>
</reference>
<evidence type="ECO:0000313" key="3">
    <source>
        <dbReference type="Proteomes" id="UP000621390"/>
    </source>
</evidence>
<comment type="caution">
    <text evidence="2">The sequence shown here is derived from an EMBL/GenBank/DDBJ whole genome shotgun (WGS) entry which is preliminary data.</text>
</comment>
<evidence type="ECO:0000313" key="4">
    <source>
        <dbReference type="Proteomes" id="UP000655994"/>
    </source>
</evidence>
<sequence>MTATKSITWDGFDCNGILELLGHWDWGHKNGVLIVKNPNGIVFIPKGESLEVDSQGYAIAKIDKADVELSVTRSAKRLFEQ</sequence>
<proteinExistence type="predicted"/>
<keyword evidence="4" id="KW-1185">Reference proteome</keyword>
<accession>A0A8I1GE85</accession>
<evidence type="ECO:0000313" key="1">
    <source>
        <dbReference type="EMBL" id="MBJ7265500.1"/>
    </source>
</evidence>
<name>A0A8I1GE85_9GAMM</name>
<dbReference type="Proteomes" id="UP000621390">
    <property type="component" value="Unassembled WGS sequence"/>
</dbReference>
<evidence type="ECO:0000313" key="2">
    <source>
        <dbReference type="EMBL" id="MBJ7316826.1"/>
    </source>
</evidence>
<dbReference type="Proteomes" id="UP000655994">
    <property type="component" value="Unassembled WGS sequence"/>
</dbReference>
<gene>
    <name evidence="1" type="ORF">JHC10_00945</name>
    <name evidence="2" type="ORF">JHC11_12595</name>
</gene>
<dbReference type="AlphaFoldDB" id="A0A8I1GE85"/>
<dbReference type="EMBL" id="JAEMOS010000002">
    <property type="protein sequence ID" value="MBJ7265500.1"/>
    <property type="molecule type" value="Genomic_DNA"/>
</dbReference>
<dbReference type="EMBL" id="JAEMOP010000009">
    <property type="protein sequence ID" value="MBJ7316826.1"/>
    <property type="molecule type" value="Genomic_DNA"/>
</dbReference>
<organism evidence="2 3">
    <name type="scientific">Idiomarina abyssalis</name>
    <dbReference type="NCBI Taxonomy" id="86102"/>
    <lineage>
        <taxon>Bacteria</taxon>
        <taxon>Pseudomonadati</taxon>
        <taxon>Pseudomonadota</taxon>
        <taxon>Gammaproteobacteria</taxon>
        <taxon>Alteromonadales</taxon>
        <taxon>Idiomarinaceae</taxon>
        <taxon>Idiomarina</taxon>
    </lineage>
</organism>